<dbReference type="Proteomes" id="UP000011531">
    <property type="component" value="Unassembled WGS sequence"/>
</dbReference>
<name>L9XUZ7_9EURY</name>
<gene>
    <name evidence="1" type="ORF">C492_03174</name>
</gene>
<dbReference type="AlphaFoldDB" id="L9XUZ7"/>
<keyword evidence="2" id="KW-1185">Reference proteome</keyword>
<dbReference type="EMBL" id="AOIA01000023">
    <property type="protein sequence ID" value="ELY65644.1"/>
    <property type="molecule type" value="Genomic_DNA"/>
</dbReference>
<organism evidence="1 2">
    <name type="scientific">Natronococcus jeotgali DSM 18795</name>
    <dbReference type="NCBI Taxonomy" id="1227498"/>
    <lineage>
        <taxon>Archaea</taxon>
        <taxon>Methanobacteriati</taxon>
        <taxon>Methanobacteriota</taxon>
        <taxon>Stenosarchaea group</taxon>
        <taxon>Halobacteria</taxon>
        <taxon>Halobacteriales</taxon>
        <taxon>Natrialbaceae</taxon>
        <taxon>Natronococcus</taxon>
    </lineage>
</organism>
<dbReference type="STRING" id="1227498.C492_03174"/>
<evidence type="ECO:0000313" key="2">
    <source>
        <dbReference type="Proteomes" id="UP000011531"/>
    </source>
</evidence>
<accession>L9XUZ7</accession>
<protein>
    <submittedName>
        <fullName evidence="1">Uncharacterized protein</fullName>
    </submittedName>
</protein>
<sequence>MWRGRQPRRRVLAGIAAGAVLATTGAVGSESAVEPRILETTAPVAAGDRLEVTGSLESAAATTVDVRLVVGRDPESVAERTVEFESDERTSITLGYETPRVARTQTFPVRLETSGGSDERLVTVVGTDDGESAAIRPADDRVAVRPDTAVLFEVAAGRRLEPGDLEWAVDDALAGDLALATDYAYVTGTGAYLAAPEAVGTHQIGVTVPTASGSASHEWILEVDPRSRGRPTIESLDGDPGADATVGIDDAVETTLVARDDAGALDRAVWIEGQNHTVVGIDELEGERAETALTRTGPGWTAAGYPTMARVVCEDGRTSELVTVDGPEIRPPFGVDIVATNEPLEGGDRLAVRVEVTNEGGMMFIGDTTQEIELLVGTDRELVDTTTVTVPFGTTETVVLGYETYPVAETDVFPIRVESPDDAAERTVAVRGIDG</sequence>
<reference evidence="1 2" key="1">
    <citation type="journal article" date="2014" name="PLoS Genet.">
        <title>Phylogenetically driven sequencing of extremely halophilic archaea reveals strategies for static and dynamic osmo-response.</title>
        <authorList>
            <person name="Becker E.A."/>
            <person name="Seitzer P.M."/>
            <person name="Tritt A."/>
            <person name="Larsen D."/>
            <person name="Krusor M."/>
            <person name="Yao A.I."/>
            <person name="Wu D."/>
            <person name="Madern D."/>
            <person name="Eisen J.A."/>
            <person name="Darling A.E."/>
            <person name="Facciotti M.T."/>
        </authorList>
    </citation>
    <scope>NUCLEOTIDE SEQUENCE [LARGE SCALE GENOMIC DNA]</scope>
    <source>
        <strain evidence="1 2">DSM 18795</strain>
    </source>
</reference>
<comment type="caution">
    <text evidence="1">The sequence shown here is derived from an EMBL/GenBank/DDBJ whole genome shotgun (WGS) entry which is preliminary data.</text>
</comment>
<evidence type="ECO:0000313" key="1">
    <source>
        <dbReference type="EMBL" id="ELY65644.1"/>
    </source>
</evidence>
<dbReference type="OrthoDB" id="205968at2157"/>
<dbReference type="RefSeq" id="WP_008420395.1">
    <property type="nucleotide sequence ID" value="NZ_AOIA01000023.1"/>
</dbReference>
<proteinExistence type="predicted"/>